<organism evidence="2 3">
    <name type="scientific">Anthostomella pinea</name>
    <dbReference type="NCBI Taxonomy" id="933095"/>
    <lineage>
        <taxon>Eukaryota</taxon>
        <taxon>Fungi</taxon>
        <taxon>Dikarya</taxon>
        <taxon>Ascomycota</taxon>
        <taxon>Pezizomycotina</taxon>
        <taxon>Sordariomycetes</taxon>
        <taxon>Xylariomycetidae</taxon>
        <taxon>Xylariales</taxon>
        <taxon>Xylariaceae</taxon>
        <taxon>Anthostomella</taxon>
    </lineage>
</organism>
<reference evidence="2" key="1">
    <citation type="submission" date="2023-10" db="EMBL/GenBank/DDBJ databases">
        <authorList>
            <person name="Hackl T."/>
        </authorList>
    </citation>
    <scope>NUCLEOTIDE SEQUENCE</scope>
</reference>
<feature type="chain" id="PRO_5042541326" evidence="1">
    <location>
        <begin position="18"/>
        <end position="218"/>
    </location>
</feature>
<dbReference type="AlphaFoldDB" id="A0AAI8VWS0"/>
<accession>A0AAI8VWS0</accession>
<keyword evidence="1" id="KW-0732">Signal</keyword>
<name>A0AAI8VWS0_9PEZI</name>
<comment type="caution">
    <text evidence="2">The sequence shown here is derived from an EMBL/GenBank/DDBJ whole genome shotgun (WGS) entry which is preliminary data.</text>
</comment>
<evidence type="ECO:0000313" key="2">
    <source>
        <dbReference type="EMBL" id="CAJ2512119.1"/>
    </source>
</evidence>
<evidence type="ECO:0000256" key="1">
    <source>
        <dbReference type="SAM" id="SignalP"/>
    </source>
</evidence>
<evidence type="ECO:0000313" key="3">
    <source>
        <dbReference type="Proteomes" id="UP001295740"/>
    </source>
</evidence>
<protein>
    <submittedName>
        <fullName evidence="2">Uu.00g077440.m01.CDS01</fullName>
    </submittedName>
</protein>
<sequence>MRSIVVNALALVPAVLASGNTCPFNYPAELNTTESHQIFTIASNSPVTNNRAIQLRKNSYLQGGFFAGIDATSPVLLGNFRGGGFYSEACNDVNQPYDLGPTGYLSERDEINGTHRYNVGFTNATIWPGKVERSWYLLGGSSDGTYELYHEEPLEVVNGSLLCTADIDLDSGPWYQLFYNTCMEVPHEFPGCEYVGVTTTVAATIYNGKCDIAGLVAS</sequence>
<keyword evidence="3" id="KW-1185">Reference proteome</keyword>
<proteinExistence type="predicted"/>
<dbReference type="EMBL" id="CAUWAG010000018">
    <property type="protein sequence ID" value="CAJ2512119.1"/>
    <property type="molecule type" value="Genomic_DNA"/>
</dbReference>
<dbReference type="Proteomes" id="UP001295740">
    <property type="component" value="Unassembled WGS sequence"/>
</dbReference>
<feature type="signal peptide" evidence="1">
    <location>
        <begin position="1"/>
        <end position="17"/>
    </location>
</feature>
<gene>
    <name evidence="2" type="ORF">KHLLAP_LOCUS12587</name>
</gene>